<feature type="domain" description="N-acetyltransferase" evidence="2">
    <location>
        <begin position="66"/>
        <end position="243"/>
    </location>
</feature>
<dbReference type="PANTHER" id="PTHR43792">
    <property type="entry name" value="GNAT FAMILY, PUTATIVE (AFU_ORTHOLOGUE AFUA_3G00765)-RELATED-RELATED"/>
    <property type="match status" value="1"/>
</dbReference>
<evidence type="ECO:0000313" key="3">
    <source>
        <dbReference type="EMBL" id="GAA2735645.1"/>
    </source>
</evidence>
<comment type="caution">
    <text evidence="3">The sequence shown here is derived from an EMBL/GenBank/DDBJ whole genome shotgun (WGS) entry which is preliminary data.</text>
</comment>
<dbReference type="PANTHER" id="PTHR43792:SF16">
    <property type="entry name" value="N-ACETYLTRANSFERASE DOMAIN-CONTAINING PROTEIN"/>
    <property type="match status" value="1"/>
</dbReference>
<reference evidence="3 4" key="1">
    <citation type="journal article" date="2019" name="Int. J. Syst. Evol. Microbiol.">
        <title>The Global Catalogue of Microorganisms (GCM) 10K type strain sequencing project: providing services to taxonomists for standard genome sequencing and annotation.</title>
        <authorList>
            <consortium name="The Broad Institute Genomics Platform"/>
            <consortium name="The Broad Institute Genome Sequencing Center for Infectious Disease"/>
            <person name="Wu L."/>
            <person name="Ma J."/>
        </authorList>
    </citation>
    <scope>NUCLEOTIDE SEQUENCE [LARGE SCALE GENOMIC DNA]</scope>
    <source>
        <strain evidence="3 4">JCM 16378</strain>
    </source>
</reference>
<dbReference type="Gene3D" id="3.40.630.30">
    <property type="match status" value="1"/>
</dbReference>
<gene>
    <name evidence="3" type="ORF">GCM10009867_18410</name>
</gene>
<accession>A0ABN3UMF4</accession>
<evidence type="ECO:0000259" key="2">
    <source>
        <dbReference type="PROSITE" id="PS51186"/>
    </source>
</evidence>
<proteinExistence type="predicted"/>
<dbReference type="InterPro" id="IPR051531">
    <property type="entry name" value="N-acetyltransferase"/>
</dbReference>
<dbReference type="InterPro" id="IPR016181">
    <property type="entry name" value="Acyl_CoA_acyltransferase"/>
</dbReference>
<dbReference type="InterPro" id="IPR000182">
    <property type="entry name" value="GNAT_dom"/>
</dbReference>
<feature type="region of interest" description="Disordered" evidence="1">
    <location>
        <begin position="1"/>
        <end position="21"/>
    </location>
</feature>
<sequence length="248" mass="27991">MVNRSPGEGSQSTPPSPRLRASSTVIMRRAYDAPGYGAGSRNAVDPGPVVRHGGGMPQPLLRTERLDLVPLAEEHLELEVELDSDAEVLRYLWARARTREEVERNHHQRLLRGRVVDGLGMWVGFLRGVEGSERDRFVGLWMLTPPHGPSQERVPGEADLGYRVMRRHWRQGFASEGSRELVRHGFEVVGLSRVFAQTMAVNAGSRATMTSIGMQFARAFHEHHDDPIPGSEQGEVEYELRREDWELR</sequence>
<evidence type="ECO:0000313" key="4">
    <source>
        <dbReference type="Proteomes" id="UP001501326"/>
    </source>
</evidence>
<organism evidence="3 4">
    <name type="scientific">Pedococcus aerophilus</name>
    <dbReference type="NCBI Taxonomy" id="436356"/>
    <lineage>
        <taxon>Bacteria</taxon>
        <taxon>Bacillati</taxon>
        <taxon>Actinomycetota</taxon>
        <taxon>Actinomycetes</taxon>
        <taxon>Micrococcales</taxon>
        <taxon>Intrasporangiaceae</taxon>
        <taxon>Pedococcus</taxon>
    </lineage>
</organism>
<evidence type="ECO:0000256" key="1">
    <source>
        <dbReference type="SAM" id="MobiDB-lite"/>
    </source>
</evidence>
<dbReference type="Proteomes" id="UP001501326">
    <property type="component" value="Unassembled WGS sequence"/>
</dbReference>
<name>A0ABN3UMF4_9MICO</name>
<keyword evidence="4" id="KW-1185">Reference proteome</keyword>
<dbReference type="Pfam" id="PF13302">
    <property type="entry name" value="Acetyltransf_3"/>
    <property type="match status" value="1"/>
</dbReference>
<dbReference type="EMBL" id="BAAARN010000001">
    <property type="protein sequence ID" value="GAA2735645.1"/>
    <property type="molecule type" value="Genomic_DNA"/>
</dbReference>
<dbReference type="SUPFAM" id="SSF55729">
    <property type="entry name" value="Acyl-CoA N-acyltransferases (Nat)"/>
    <property type="match status" value="1"/>
</dbReference>
<dbReference type="PROSITE" id="PS51186">
    <property type="entry name" value="GNAT"/>
    <property type="match status" value="1"/>
</dbReference>
<protein>
    <recommendedName>
        <fullName evidence="2">N-acetyltransferase domain-containing protein</fullName>
    </recommendedName>
</protein>